<dbReference type="EMBL" id="JBAMMX010000001">
    <property type="protein sequence ID" value="KAK6947674.1"/>
    <property type="molecule type" value="Genomic_DNA"/>
</dbReference>
<evidence type="ECO:0000313" key="2">
    <source>
        <dbReference type="EMBL" id="KAK6947674.1"/>
    </source>
</evidence>
<dbReference type="GO" id="GO:0004497">
    <property type="term" value="F:monooxygenase activity"/>
    <property type="evidence" value="ECO:0007669"/>
    <property type="project" value="InterPro"/>
</dbReference>
<proteinExistence type="predicted"/>
<comment type="caution">
    <text evidence="2">The sequence shown here is derived from an EMBL/GenBank/DDBJ whole genome shotgun (WGS) entry which is preliminary data.</text>
</comment>
<name>A0AAN8WD90_9MAGN</name>
<dbReference type="PANTHER" id="PTHR24299:SF59">
    <property type="entry name" value="CYTOCHROME P450 SUPERFAMILY PROTEIN"/>
    <property type="match status" value="1"/>
</dbReference>
<dbReference type="SUPFAM" id="SSF48264">
    <property type="entry name" value="Cytochrome P450"/>
    <property type="match status" value="1"/>
</dbReference>
<evidence type="ECO:0000256" key="1">
    <source>
        <dbReference type="SAM" id="MobiDB-lite"/>
    </source>
</evidence>
<dbReference type="InterPro" id="IPR001128">
    <property type="entry name" value="Cyt_P450"/>
</dbReference>
<dbReference type="GO" id="GO:0020037">
    <property type="term" value="F:heme binding"/>
    <property type="evidence" value="ECO:0007669"/>
    <property type="project" value="InterPro"/>
</dbReference>
<dbReference type="AlphaFoldDB" id="A0AAN8WD90"/>
<protein>
    <submittedName>
        <fullName evidence="2">Cytochrome P450</fullName>
    </submittedName>
</protein>
<sequence>MVKGRQLQDFMAVFKDQKPCGLWPTGRNDKERPLWFKKNLLHSDLNDNGESINGQRKQGTSKLDGRLQEKETDLRRKKPNYAKLPPGPVPSPIVSNLLELGNKPHKSLAKLAATYGPIVALKLGHVTTIVISNATAAREVLQKHDLIFADRSIPHGVTANKHDQFSVAWLPVNAHWKTLRKICNYHIFTSQRLDAKQDLRRLKVQKLLTHVQESCQAGVAVEIGKAAFNTSLNLLSNTIFSVDLADPESGLAREFQKLVCSIMENIGRPNLADYFPLLRKIDPQGVKRRLTRDGGKITKLLQGLIDDRLLSRKAKDSQRKNDLLDALLDLIEEKFEGFDWNDIEHLLL</sequence>
<accession>A0AAN8WD90</accession>
<feature type="region of interest" description="Disordered" evidence="1">
    <location>
        <begin position="46"/>
        <end position="86"/>
    </location>
</feature>
<gene>
    <name evidence="2" type="ORF">RJ641_001147</name>
</gene>
<organism evidence="2 3">
    <name type="scientific">Dillenia turbinata</name>
    <dbReference type="NCBI Taxonomy" id="194707"/>
    <lineage>
        <taxon>Eukaryota</taxon>
        <taxon>Viridiplantae</taxon>
        <taxon>Streptophyta</taxon>
        <taxon>Embryophyta</taxon>
        <taxon>Tracheophyta</taxon>
        <taxon>Spermatophyta</taxon>
        <taxon>Magnoliopsida</taxon>
        <taxon>eudicotyledons</taxon>
        <taxon>Gunneridae</taxon>
        <taxon>Pentapetalae</taxon>
        <taxon>Dilleniales</taxon>
        <taxon>Dilleniaceae</taxon>
        <taxon>Dillenia</taxon>
    </lineage>
</organism>
<feature type="compositionally biased region" description="Basic and acidic residues" evidence="1">
    <location>
        <begin position="63"/>
        <end position="74"/>
    </location>
</feature>
<keyword evidence="3" id="KW-1185">Reference proteome</keyword>
<dbReference type="PANTHER" id="PTHR24299">
    <property type="entry name" value="CYTOCHROME P450 FAMILY 1"/>
    <property type="match status" value="1"/>
</dbReference>
<feature type="non-terminal residue" evidence="2">
    <location>
        <position position="348"/>
    </location>
</feature>
<dbReference type="GO" id="GO:0016705">
    <property type="term" value="F:oxidoreductase activity, acting on paired donors, with incorporation or reduction of molecular oxygen"/>
    <property type="evidence" value="ECO:0007669"/>
    <property type="project" value="InterPro"/>
</dbReference>
<dbReference type="Gene3D" id="1.10.630.10">
    <property type="entry name" value="Cytochrome P450"/>
    <property type="match status" value="1"/>
</dbReference>
<reference evidence="2 3" key="1">
    <citation type="submission" date="2023-12" db="EMBL/GenBank/DDBJ databases">
        <title>A high-quality genome assembly for Dillenia turbinata (Dilleniales).</title>
        <authorList>
            <person name="Chanderbali A."/>
        </authorList>
    </citation>
    <scope>NUCLEOTIDE SEQUENCE [LARGE SCALE GENOMIC DNA]</scope>
    <source>
        <strain evidence="2">LSX21</strain>
        <tissue evidence="2">Leaf</tissue>
    </source>
</reference>
<dbReference type="GO" id="GO:0005506">
    <property type="term" value="F:iron ion binding"/>
    <property type="evidence" value="ECO:0007669"/>
    <property type="project" value="InterPro"/>
</dbReference>
<feature type="compositionally biased region" description="Polar residues" evidence="1">
    <location>
        <begin position="46"/>
        <end position="61"/>
    </location>
</feature>
<dbReference type="Proteomes" id="UP001370490">
    <property type="component" value="Unassembled WGS sequence"/>
</dbReference>
<dbReference type="InterPro" id="IPR036396">
    <property type="entry name" value="Cyt_P450_sf"/>
</dbReference>
<evidence type="ECO:0000313" key="3">
    <source>
        <dbReference type="Proteomes" id="UP001370490"/>
    </source>
</evidence>
<dbReference type="Pfam" id="PF00067">
    <property type="entry name" value="p450"/>
    <property type="match status" value="1"/>
</dbReference>